<keyword evidence="3 6" id="KW-0489">Methyltransferase</keyword>
<accession>A0A9W6NJB2</accession>
<comment type="caution">
    <text evidence="8">The sequence shown here is derived from an EMBL/GenBank/DDBJ whole genome shotgun (WGS) entry which is preliminary data.</text>
</comment>
<comment type="function">
    <text evidence="6">Specifically methylates the N7 position of a guanine in 16S rRNA.</text>
</comment>
<organism evidence="8 9">
    <name type="scientific">Dactylosporangium matsuzakiense</name>
    <dbReference type="NCBI Taxonomy" id="53360"/>
    <lineage>
        <taxon>Bacteria</taxon>
        <taxon>Bacillati</taxon>
        <taxon>Actinomycetota</taxon>
        <taxon>Actinomycetes</taxon>
        <taxon>Micromonosporales</taxon>
        <taxon>Micromonosporaceae</taxon>
        <taxon>Dactylosporangium</taxon>
    </lineage>
</organism>
<keyword evidence="2 6" id="KW-0698">rRNA processing</keyword>
<dbReference type="PANTHER" id="PTHR31760">
    <property type="entry name" value="S-ADENOSYL-L-METHIONINE-DEPENDENT METHYLTRANSFERASES SUPERFAMILY PROTEIN"/>
    <property type="match status" value="1"/>
</dbReference>
<evidence type="ECO:0000313" key="9">
    <source>
        <dbReference type="Proteomes" id="UP001143480"/>
    </source>
</evidence>
<dbReference type="InterPro" id="IPR003682">
    <property type="entry name" value="rRNA_ssu_MeTfrase_G"/>
</dbReference>
<dbReference type="EC" id="2.1.1.-" evidence="6"/>
<dbReference type="PANTHER" id="PTHR31760:SF0">
    <property type="entry name" value="S-ADENOSYL-L-METHIONINE-DEPENDENT METHYLTRANSFERASES SUPERFAMILY PROTEIN"/>
    <property type="match status" value="1"/>
</dbReference>
<evidence type="ECO:0000256" key="4">
    <source>
        <dbReference type="ARBA" id="ARBA00022679"/>
    </source>
</evidence>
<feature type="binding site" evidence="6">
    <location>
        <position position="141"/>
    </location>
    <ligand>
        <name>S-adenosyl-L-methionine</name>
        <dbReference type="ChEBI" id="CHEBI:59789"/>
    </ligand>
</feature>
<feature type="region of interest" description="Disordered" evidence="7">
    <location>
        <begin position="217"/>
        <end position="297"/>
    </location>
</feature>
<evidence type="ECO:0000256" key="5">
    <source>
        <dbReference type="ARBA" id="ARBA00022691"/>
    </source>
</evidence>
<dbReference type="GO" id="GO:0070043">
    <property type="term" value="F:rRNA (guanine-N7-)-methyltransferase activity"/>
    <property type="evidence" value="ECO:0007669"/>
    <property type="project" value="UniProtKB-UniRule"/>
</dbReference>
<evidence type="ECO:0000256" key="6">
    <source>
        <dbReference type="HAMAP-Rule" id="MF_00074"/>
    </source>
</evidence>
<dbReference type="InterPro" id="IPR029063">
    <property type="entry name" value="SAM-dependent_MTases_sf"/>
</dbReference>
<dbReference type="EMBL" id="BSFP01000002">
    <property type="protein sequence ID" value="GLK99083.1"/>
    <property type="molecule type" value="Genomic_DNA"/>
</dbReference>
<dbReference type="GO" id="GO:0005829">
    <property type="term" value="C:cytosol"/>
    <property type="evidence" value="ECO:0007669"/>
    <property type="project" value="TreeGrafter"/>
</dbReference>
<keyword evidence="9" id="KW-1185">Reference proteome</keyword>
<dbReference type="HAMAP" id="MF_00074">
    <property type="entry name" value="16SrRNA_methyltr_G"/>
    <property type="match status" value="1"/>
</dbReference>
<feature type="binding site" evidence="6">
    <location>
        <begin position="125"/>
        <end position="126"/>
    </location>
    <ligand>
        <name>S-adenosyl-L-methionine</name>
        <dbReference type="ChEBI" id="CHEBI:59789"/>
    </ligand>
</feature>
<evidence type="ECO:0000313" key="8">
    <source>
        <dbReference type="EMBL" id="GLK99083.1"/>
    </source>
</evidence>
<dbReference type="Proteomes" id="UP001143480">
    <property type="component" value="Unassembled WGS sequence"/>
</dbReference>
<keyword evidence="5 6" id="KW-0949">S-adenosyl-L-methionine</keyword>
<reference evidence="8" key="1">
    <citation type="journal article" date="2014" name="Int. J. Syst. Evol. Microbiol.">
        <title>Complete genome sequence of Corynebacterium casei LMG S-19264T (=DSM 44701T), isolated from a smear-ripened cheese.</title>
        <authorList>
            <consortium name="US DOE Joint Genome Institute (JGI-PGF)"/>
            <person name="Walter F."/>
            <person name="Albersmeier A."/>
            <person name="Kalinowski J."/>
            <person name="Ruckert C."/>
        </authorList>
    </citation>
    <scope>NUCLEOTIDE SEQUENCE</scope>
    <source>
        <strain evidence="8">VKM Ac-1321</strain>
    </source>
</reference>
<feature type="compositionally biased region" description="Basic and acidic residues" evidence="7">
    <location>
        <begin position="270"/>
        <end position="289"/>
    </location>
</feature>
<protein>
    <recommendedName>
        <fullName evidence="6">Ribosomal RNA small subunit methyltransferase G</fullName>
        <ecNumber evidence="6">2.1.1.-</ecNumber>
    </recommendedName>
    <alternativeName>
        <fullName evidence="6">16S rRNA 7-methylguanosine methyltransferase</fullName>
        <shortName evidence="6">16S rRNA m7G methyltransferase</shortName>
    </alternativeName>
</protein>
<evidence type="ECO:0000256" key="3">
    <source>
        <dbReference type="ARBA" id="ARBA00022603"/>
    </source>
</evidence>
<comment type="subcellular location">
    <subcellularLocation>
        <location evidence="6">Cytoplasm</location>
    </subcellularLocation>
</comment>
<dbReference type="NCBIfam" id="TIGR00138">
    <property type="entry name" value="rsmG_gidB"/>
    <property type="match status" value="1"/>
</dbReference>
<evidence type="ECO:0000256" key="7">
    <source>
        <dbReference type="SAM" id="MobiDB-lite"/>
    </source>
</evidence>
<evidence type="ECO:0000256" key="1">
    <source>
        <dbReference type="ARBA" id="ARBA00022490"/>
    </source>
</evidence>
<comment type="caution">
    <text evidence="6">Lacks conserved residue(s) required for the propagation of feature annotation.</text>
</comment>
<reference evidence="8" key="2">
    <citation type="submission" date="2023-01" db="EMBL/GenBank/DDBJ databases">
        <authorList>
            <person name="Sun Q."/>
            <person name="Evtushenko L."/>
        </authorList>
    </citation>
    <scope>NUCLEOTIDE SEQUENCE</scope>
    <source>
        <strain evidence="8">VKM Ac-1321</strain>
    </source>
</reference>
<dbReference type="Pfam" id="PF02527">
    <property type="entry name" value="GidB"/>
    <property type="match status" value="1"/>
</dbReference>
<dbReference type="AlphaFoldDB" id="A0A9W6NJB2"/>
<dbReference type="SUPFAM" id="SSF53335">
    <property type="entry name" value="S-adenosyl-L-methionine-dependent methyltransferases"/>
    <property type="match status" value="1"/>
</dbReference>
<feature type="compositionally biased region" description="Basic and acidic residues" evidence="7">
    <location>
        <begin position="225"/>
        <end position="256"/>
    </location>
</feature>
<dbReference type="Gene3D" id="3.40.50.150">
    <property type="entry name" value="Vaccinia Virus protein VP39"/>
    <property type="match status" value="1"/>
</dbReference>
<keyword evidence="1 6" id="KW-0963">Cytoplasm</keyword>
<feature type="binding site" evidence="6">
    <location>
        <position position="79"/>
    </location>
    <ligand>
        <name>S-adenosyl-L-methionine</name>
        <dbReference type="ChEBI" id="CHEBI:59789"/>
    </ligand>
</feature>
<comment type="similarity">
    <text evidence="6">Belongs to the methyltransferase superfamily. RNA methyltransferase RsmG family.</text>
</comment>
<evidence type="ECO:0000256" key="2">
    <source>
        <dbReference type="ARBA" id="ARBA00022552"/>
    </source>
</evidence>
<sequence>MDGAVPSEILPAAEKVFGDRLPMAVRFAELLVTDGVVRGLIGPREAPRIWERHLLNCAVVADLIPSGASVVDVGSGAGLPGMVLAVARPDLSVTLVEPLARRTAFLSEAVTALGLERTSVVRARAEECVGKLPLADVVTARAVAPLDRLAGWCLPLTAIGGRMLAMKGASAAAEIAEHADVLARLGAATPSVRTCGDAILAEPTTVVDIVREREAANLRTPGGARTRDAARSGSSRDGRDRQTARERSSGGEREPGTARAPKSGAAGGREGARNRNAGDGREHGGERPRGTGGRRGR</sequence>
<proteinExistence type="inferred from homology"/>
<feature type="binding site" evidence="6">
    <location>
        <position position="74"/>
    </location>
    <ligand>
        <name>S-adenosyl-L-methionine</name>
        <dbReference type="ChEBI" id="CHEBI:59789"/>
    </ligand>
</feature>
<name>A0A9W6NJB2_9ACTN</name>
<keyword evidence="4 6" id="KW-0808">Transferase</keyword>
<gene>
    <name evidence="6" type="primary">rsmG</name>
    <name evidence="8" type="ORF">GCM10017581_008240</name>
</gene>